<dbReference type="GO" id="GO:0030976">
    <property type="term" value="F:thiamine pyrophosphate binding"/>
    <property type="evidence" value="ECO:0007669"/>
    <property type="project" value="InterPro"/>
</dbReference>
<evidence type="ECO:0000256" key="1">
    <source>
        <dbReference type="ARBA" id="ARBA00022793"/>
    </source>
</evidence>
<evidence type="ECO:0000256" key="3">
    <source>
        <dbReference type="ARBA" id="ARBA00023239"/>
    </source>
</evidence>
<dbReference type="PANTHER" id="PTHR42818:SF1">
    <property type="entry name" value="SULFOPYRUVATE DECARBOXYLASE"/>
    <property type="match status" value="1"/>
</dbReference>
<proteinExistence type="predicted"/>
<evidence type="ECO:0000259" key="4">
    <source>
        <dbReference type="Pfam" id="PF02775"/>
    </source>
</evidence>
<dbReference type="GO" id="GO:0000287">
    <property type="term" value="F:magnesium ion binding"/>
    <property type="evidence" value="ECO:0007669"/>
    <property type="project" value="InterPro"/>
</dbReference>
<dbReference type="CDD" id="cd07035">
    <property type="entry name" value="TPP_PYR_POX_like"/>
    <property type="match status" value="1"/>
</dbReference>
<dbReference type="Pfam" id="PF02776">
    <property type="entry name" value="TPP_enzyme_N"/>
    <property type="match status" value="1"/>
</dbReference>
<dbReference type="InterPro" id="IPR029061">
    <property type="entry name" value="THDP-binding"/>
</dbReference>
<evidence type="ECO:0000259" key="5">
    <source>
        <dbReference type="Pfam" id="PF02776"/>
    </source>
</evidence>
<reference evidence="6 7" key="1">
    <citation type="journal article" date="2011" name="J. Bacteriol.">
        <title>Genome sequence of the verrucomicrobium Opitutus terrae PB90-1, an abundant inhabitant of rice paddy soil ecosystems.</title>
        <authorList>
            <person name="van Passel M.W."/>
            <person name="Kant R."/>
            <person name="Palva A."/>
            <person name="Copeland A."/>
            <person name="Lucas S."/>
            <person name="Lapidus A."/>
            <person name="Glavina del Rio T."/>
            <person name="Pitluck S."/>
            <person name="Goltsman E."/>
            <person name="Clum A."/>
            <person name="Sun H."/>
            <person name="Schmutz J."/>
            <person name="Larimer F.W."/>
            <person name="Land M.L."/>
            <person name="Hauser L."/>
            <person name="Kyrpides N."/>
            <person name="Mikhailova N."/>
            <person name="Richardson P.P."/>
            <person name="Janssen P.H."/>
            <person name="de Vos W.M."/>
            <person name="Smidt H."/>
        </authorList>
    </citation>
    <scope>NUCLEOTIDE SEQUENCE [LARGE SCALE GENOMIC DNA]</scope>
    <source>
        <strain evidence="7">DSM 11246 / JCM 15787 / PB90-1</strain>
    </source>
</reference>
<dbReference type="HOGENOM" id="CLU_042853_0_0_0"/>
<dbReference type="InterPro" id="IPR051818">
    <property type="entry name" value="TPP_dependent_decarboxylase"/>
</dbReference>
<gene>
    <name evidence="6" type="ordered locus">Oter_2977</name>
</gene>
<dbReference type="RefSeq" id="WP_012375793.1">
    <property type="nucleotide sequence ID" value="NC_010571.1"/>
</dbReference>
<dbReference type="InterPro" id="IPR011766">
    <property type="entry name" value="TPP_enzyme_TPP-bd"/>
</dbReference>
<dbReference type="EMBL" id="CP001032">
    <property type="protein sequence ID" value="ACB76258.1"/>
    <property type="molecule type" value="Genomic_DNA"/>
</dbReference>
<dbReference type="Gene3D" id="3.40.50.970">
    <property type="match status" value="2"/>
</dbReference>
<protein>
    <submittedName>
        <fullName evidence="6">Phosphonopyruvate decarboxylase</fullName>
    </submittedName>
</protein>
<dbReference type="GO" id="GO:0032923">
    <property type="term" value="P:organic phosphonate biosynthetic process"/>
    <property type="evidence" value="ECO:0007669"/>
    <property type="project" value="InterPro"/>
</dbReference>
<keyword evidence="2" id="KW-0786">Thiamine pyrophosphate</keyword>
<dbReference type="AlphaFoldDB" id="B1ZYT5"/>
<dbReference type="NCBIfam" id="TIGR03297">
    <property type="entry name" value="Ppyr-DeCO2ase"/>
    <property type="match status" value="1"/>
</dbReference>
<dbReference type="Pfam" id="PF02775">
    <property type="entry name" value="TPP_enzyme_C"/>
    <property type="match status" value="1"/>
</dbReference>
<dbReference type="OrthoDB" id="9785953at2"/>
<dbReference type="eggNOG" id="COG0028">
    <property type="taxonomic scope" value="Bacteria"/>
</dbReference>
<dbReference type="KEGG" id="ote:Oter_2977"/>
<keyword evidence="6" id="KW-0670">Pyruvate</keyword>
<accession>B1ZYT5</accession>
<name>B1ZYT5_OPITP</name>
<dbReference type="InterPro" id="IPR017684">
    <property type="entry name" value="Phosphono-pyrv_decarboxylase"/>
</dbReference>
<dbReference type="PANTHER" id="PTHR42818">
    <property type="entry name" value="SULFOPYRUVATE DECARBOXYLASE SUBUNIT ALPHA"/>
    <property type="match status" value="1"/>
</dbReference>
<dbReference type="SUPFAM" id="SSF52518">
    <property type="entry name" value="Thiamin diphosphate-binding fold (THDP-binding)"/>
    <property type="match status" value="2"/>
</dbReference>
<dbReference type="STRING" id="452637.Oter_2977"/>
<sequence>MIAAQLFLDACRERDVRFFTGTPCSYMKPFMNAVINDPALTFRDATNEGDAVALAAGVHVATGATTVVMFQNSGLGNAVNALTSLNVPFQIPALLIITHRAQPGGVPDEPQHQFMGEVTIPLLEALQIPWAPFPKTAAEIAPLLDRALTHLRERSLPFAIVMPWGAVERTPLRINRPSDPIGARTLSFRETLSRRYETRATRAETLQALLAAKQPDDVVITTTGYTTRELSSIADADNHLYVVGSMGSASAFALGLALYHPSRRIWMLDGDGAALMRLGNFASIGAFAPRNFFHLLIDNEAHDSTGGQATVSRGVSFGAIAQACGYAQAFGTDSLEELRQLLAAHDVNRGPTLVHFRTKIGTLPNLGVPQVKPPAVKQRLMRHLGVATLRTR</sequence>
<feature type="domain" description="Thiamine pyrophosphate enzyme N-terminal TPP-binding" evidence="5">
    <location>
        <begin position="3"/>
        <end position="101"/>
    </location>
</feature>
<evidence type="ECO:0000313" key="7">
    <source>
        <dbReference type="Proteomes" id="UP000007013"/>
    </source>
</evidence>
<evidence type="ECO:0000256" key="2">
    <source>
        <dbReference type="ARBA" id="ARBA00023052"/>
    </source>
</evidence>
<keyword evidence="7" id="KW-1185">Reference proteome</keyword>
<keyword evidence="3" id="KW-0456">Lyase</keyword>
<organism evidence="6 7">
    <name type="scientific">Opitutus terrae (strain DSM 11246 / JCM 15787 / PB90-1)</name>
    <dbReference type="NCBI Taxonomy" id="452637"/>
    <lineage>
        <taxon>Bacteria</taxon>
        <taxon>Pseudomonadati</taxon>
        <taxon>Verrucomicrobiota</taxon>
        <taxon>Opitutia</taxon>
        <taxon>Opitutales</taxon>
        <taxon>Opitutaceae</taxon>
        <taxon>Opitutus</taxon>
    </lineage>
</organism>
<dbReference type="InterPro" id="IPR012001">
    <property type="entry name" value="Thiamin_PyroP_enz_TPP-bd_dom"/>
</dbReference>
<dbReference type="InterPro" id="IPR000399">
    <property type="entry name" value="TPP-bd_CS"/>
</dbReference>
<evidence type="ECO:0000313" key="6">
    <source>
        <dbReference type="EMBL" id="ACB76258.1"/>
    </source>
</evidence>
<dbReference type="Proteomes" id="UP000007013">
    <property type="component" value="Chromosome"/>
</dbReference>
<dbReference type="PROSITE" id="PS00187">
    <property type="entry name" value="TPP_ENZYMES"/>
    <property type="match status" value="1"/>
</dbReference>
<dbReference type="GO" id="GO:0033980">
    <property type="term" value="F:phosphonopyruvate decarboxylase activity"/>
    <property type="evidence" value="ECO:0007669"/>
    <property type="project" value="InterPro"/>
</dbReference>
<keyword evidence="1" id="KW-0210">Decarboxylase</keyword>
<feature type="domain" description="Thiamine pyrophosphate enzyme TPP-binding" evidence="4">
    <location>
        <begin position="241"/>
        <end position="355"/>
    </location>
</feature>
<dbReference type="eggNOG" id="COG4032">
    <property type="taxonomic scope" value="Bacteria"/>
</dbReference>